<sequence>MDLICVCVTLLECRNNFNYPLVVEQKNFEITDSSQKNNDSIAHFKPMIMTLSLLLSECLFSQFDCMLTICLKIFKMGLFF</sequence>
<dbReference type="STRING" id="365591.SAMN05421840_106177"/>
<accession>A0A1N6X247</accession>
<evidence type="ECO:0000313" key="2">
    <source>
        <dbReference type="Proteomes" id="UP000255061"/>
    </source>
</evidence>
<dbReference type="AlphaFoldDB" id="A0A1N6X247"/>
<dbReference type="Proteomes" id="UP000255061">
    <property type="component" value="Unassembled WGS sequence"/>
</dbReference>
<name>A0A1N6X247_9GAMM</name>
<accession>A0A380B2Y8</accession>
<proteinExistence type="predicted"/>
<gene>
    <name evidence="1" type="ORF">NCTC10736_03425</name>
</gene>
<evidence type="ECO:0000313" key="1">
    <source>
        <dbReference type="EMBL" id="SUI91959.1"/>
    </source>
</evidence>
<protein>
    <submittedName>
        <fullName evidence="1">Uncharacterized protein</fullName>
    </submittedName>
</protein>
<reference evidence="1 2" key="1">
    <citation type="submission" date="2018-06" db="EMBL/GenBank/DDBJ databases">
        <authorList>
            <consortium name="Pathogen Informatics"/>
            <person name="Doyle S."/>
        </authorList>
    </citation>
    <scope>NUCLEOTIDE SEQUENCE [LARGE SCALE GENOMIC DNA]</scope>
    <source>
        <strain evidence="1 2">NCTC10736</strain>
    </source>
</reference>
<dbReference type="EMBL" id="UGYV01000001">
    <property type="protein sequence ID" value="SUI91959.1"/>
    <property type="molecule type" value="Genomic_DNA"/>
</dbReference>
<organism evidence="1 2">
    <name type="scientific">Shewanella morhuae</name>
    <dbReference type="NCBI Taxonomy" id="365591"/>
    <lineage>
        <taxon>Bacteria</taxon>
        <taxon>Pseudomonadati</taxon>
        <taxon>Pseudomonadota</taxon>
        <taxon>Gammaproteobacteria</taxon>
        <taxon>Alteromonadales</taxon>
        <taxon>Shewanellaceae</taxon>
        <taxon>Shewanella</taxon>
    </lineage>
</organism>